<dbReference type="CDD" id="cd04486">
    <property type="entry name" value="YhcR_OBF_like"/>
    <property type="match status" value="1"/>
</dbReference>
<dbReference type="Proteomes" id="UP001361239">
    <property type="component" value="Unassembled WGS sequence"/>
</dbReference>
<dbReference type="PANTHER" id="PTHR42834:SF1">
    <property type="entry name" value="ENDONUCLEASE_EXONUCLEASE_PHOSPHATASE FAMILY PROTEIN (AFU_ORTHOLOGUE AFUA_3G09210)"/>
    <property type="match status" value="1"/>
</dbReference>
<comment type="subcellular location">
    <subcellularLocation>
        <location evidence="1">Cell membrane</location>
    </subcellularLocation>
</comment>
<keyword evidence="5" id="KW-0106">Calcium</keyword>
<protein>
    <submittedName>
        <fullName evidence="9">SdiA-regulated domain-containing protein</fullName>
    </submittedName>
</protein>
<dbReference type="InterPro" id="IPR015919">
    <property type="entry name" value="Cadherin-like_sf"/>
</dbReference>
<evidence type="ECO:0000259" key="7">
    <source>
        <dbReference type="PROSITE" id="PS50268"/>
    </source>
</evidence>
<evidence type="ECO:0000256" key="5">
    <source>
        <dbReference type="ARBA" id="ARBA00022837"/>
    </source>
</evidence>
<feature type="domain" description="Cadherin" evidence="7">
    <location>
        <begin position="1646"/>
        <end position="1749"/>
    </location>
</feature>
<dbReference type="SMART" id="SM00112">
    <property type="entry name" value="CA"/>
    <property type="match status" value="3"/>
</dbReference>
<dbReference type="InterPro" id="IPR011049">
    <property type="entry name" value="Serralysin-like_metalloprot_C"/>
</dbReference>
<dbReference type="Pfam" id="PF00932">
    <property type="entry name" value="LTD"/>
    <property type="match status" value="3"/>
</dbReference>
<organism evidence="9 10">
    <name type="scientific">Novosphingobium anseongense</name>
    <dbReference type="NCBI Taxonomy" id="3133436"/>
    <lineage>
        <taxon>Bacteria</taxon>
        <taxon>Pseudomonadati</taxon>
        <taxon>Pseudomonadota</taxon>
        <taxon>Alphaproteobacteria</taxon>
        <taxon>Sphingomonadales</taxon>
        <taxon>Sphingomonadaceae</taxon>
        <taxon>Novosphingobium</taxon>
    </lineage>
</organism>
<evidence type="ECO:0000256" key="1">
    <source>
        <dbReference type="ARBA" id="ARBA00004236"/>
    </source>
</evidence>
<keyword evidence="6" id="KW-0472">Membrane</keyword>
<keyword evidence="10" id="KW-1185">Reference proteome</keyword>
<dbReference type="PROSITE" id="PS50268">
    <property type="entry name" value="CADHERIN_2"/>
    <property type="match status" value="3"/>
</dbReference>
<name>A0ABU8RQR9_9SPHN</name>
<keyword evidence="4" id="KW-0677">Repeat</keyword>
<dbReference type="InterPro" id="IPR001343">
    <property type="entry name" value="Hemolysn_Ca-bd"/>
</dbReference>
<dbReference type="PRINTS" id="PR00313">
    <property type="entry name" value="CABNDNGRPT"/>
</dbReference>
<dbReference type="Gene3D" id="2.60.40.2030">
    <property type="match status" value="1"/>
</dbReference>
<dbReference type="PROSITE" id="PS51841">
    <property type="entry name" value="LTD"/>
    <property type="match status" value="3"/>
</dbReference>
<dbReference type="Pfam" id="PF00353">
    <property type="entry name" value="HemolysinCabind"/>
    <property type="match status" value="2"/>
</dbReference>
<reference evidence="9 10" key="1">
    <citation type="submission" date="2024-03" db="EMBL/GenBank/DDBJ databases">
        <authorList>
            <person name="Jo J.-H."/>
        </authorList>
    </citation>
    <scope>NUCLEOTIDE SEQUENCE [LARGE SCALE GENOMIC DNA]</scope>
    <source>
        <strain evidence="9 10">PS1R-30</strain>
    </source>
</reference>
<gene>
    <name evidence="9" type="ORF">WG901_01795</name>
</gene>
<evidence type="ECO:0000256" key="6">
    <source>
        <dbReference type="ARBA" id="ARBA00023136"/>
    </source>
</evidence>
<dbReference type="CDD" id="cd09971">
    <property type="entry name" value="SdiA-regulated"/>
    <property type="match status" value="1"/>
</dbReference>
<dbReference type="InterPro" id="IPR018511">
    <property type="entry name" value="Hemolysin-typ_Ca-bd_CS"/>
</dbReference>
<dbReference type="Gene3D" id="3.60.10.10">
    <property type="entry name" value="Endonuclease/exonuclease/phosphatase"/>
    <property type="match status" value="1"/>
</dbReference>
<evidence type="ECO:0000256" key="4">
    <source>
        <dbReference type="ARBA" id="ARBA00022737"/>
    </source>
</evidence>
<keyword evidence="3" id="KW-0732">Signal</keyword>
<evidence type="ECO:0000313" key="9">
    <source>
        <dbReference type="EMBL" id="MEJ5975353.1"/>
    </source>
</evidence>
<dbReference type="InterPro" id="IPR040853">
    <property type="entry name" value="RapA2_cadherin-like"/>
</dbReference>
<dbReference type="CDD" id="cd11304">
    <property type="entry name" value="Cadherin_repeat"/>
    <property type="match status" value="2"/>
</dbReference>
<dbReference type="Pfam" id="PF03372">
    <property type="entry name" value="Exo_endo_phos"/>
    <property type="match status" value="1"/>
</dbReference>
<dbReference type="SUPFAM" id="SSF117074">
    <property type="entry name" value="Hypothetical protein PA1324"/>
    <property type="match status" value="1"/>
</dbReference>
<evidence type="ECO:0000313" key="10">
    <source>
        <dbReference type="Proteomes" id="UP001361239"/>
    </source>
</evidence>
<dbReference type="Pfam" id="PF03160">
    <property type="entry name" value="Calx-beta"/>
    <property type="match status" value="1"/>
</dbReference>
<dbReference type="SMART" id="SM00237">
    <property type="entry name" value="Calx_beta"/>
    <property type="match status" value="1"/>
</dbReference>
<dbReference type="SUPFAM" id="SSF50956">
    <property type="entry name" value="Thermostable phytase (3-phytase)"/>
    <property type="match status" value="1"/>
</dbReference>
<dbReference type="PRINTS" id="PR00205">
    <property type="entry name" value="CADHERIN"/>
</dbReference>
<evidence type="ECO:0000256" key="2">
    <source>
        <dbReference type="ARBA" id="ARBA00022475"/>
    </source>
</evidence>
<dbReference type="SUPFAM" id="SSF51120">
    <property type="entry name" value="beta-Roll"/>
    <property type="match status" value="1"/>
</dbReference>
<dbReference type="SUPFAM" id="SSF74853">
    <property type="entry name" value="Lamin A/C globular tail domain"/>
    <property type="match status" value="1"/>
</dbReference>
<proteinExistence type="predicted"/>
<dbReference type="Pfam" id="PF17963">
    <property type="entry name" value="Big_9"/>
    <property type="match status" value="1"/>
</dbReference>
<dbReference type="InterPro" id="IPR005135">
    <property type="entry name" value="Endo/exonuclease/phosphatase"/>
</dbReference>
<dbReference type="InterPro" id="IPR009722">
    <property type="entry name" value="YjiK/CarP"/>
</dbReference>
<dbReference type="InterPro" id="IPR036415">
    <property type="entry name" value="Lamin_tail_dom_sf"/>
</dbReference>
<accession>A0ABU8RQR9</accession>
<feature type="domain" description="Cadherin" evidence="7">
    <location>
        <begin position="2260"/>
        <end position="2357"/>
    </location>
</feature>
<dbReference type="InterPro" id="IPR036691">
    <property type="entry name" value="Endo/exonu/phosph_ase_sf"/>
</dbReference>
<feature type="domain" description="LTD" evidence="8">
    <location>
        <begin position="1731"/>
        <end position="1875"/>
    </location>
</feature>
<feature type="domain" description="Cadherin" evidence="7">
    <location>
        <begin position="1177"/>
        <end position="1293"/>
    </location>
</feature>
<sequence>MTKLTSTGTAATENFDTLATSGPAGTLPGGWFFAESGTGANGTYGAGTGSSNAGDTYSFGAAGNSDRAFGTLLSGAVTPTIGAEFVNETNQTLTSLLIAYTGEQWRLGAVGRQDRLDFQISFDATSLTTGTWTDVNALDFVSPVQAGTVGALDGNAAANQTAISSTIALESPLAAGAKFWIRWSDSNATSSDDGLAIDNFSITANPGPVAPTPGVFGIAAGAAAEGAGFVELKVTRSGGSAGASTLDYLVSAGTASAADFAGGALPQGQVSFADGQTEATIKIAVVNDSVSEADETFTVTLANATAGTIGTAAATGKILNDDAQQIAIYEIQGEAHKSTYAGQSVTTTGVVTAVASNGFYLQDKTGDGNARTSDAIFVFTTTAPTVQVGHEATVTGKVEEFLPGNAATNLTTTEIVATAVSVAKDANGTAVVNALPATVLIGTSGQLPPTDVFDDDNFTVYDPQNDAADFFESLEGMRVTVEAPIVVDRTNSFGETYVVASGGAGVTGLNGRGGMTISGNANGFDDYNPERIQLDDSSLSDFKGKYTQGDELSDVTGIISYDFQSYELLVTGAVTVTKDAPEPTREITTLVGDATHLTMATYNVENLDPSDNKFTILARDIAYNLRAPDVIALQEIQDKDGAGTGSDLSGYVTAQGLIDAIKALGGPDYVYIEITPSAAGTTGGEPGGNIRNGFLYNPGRVDYVEGSAELITGAAFANSRNPLAATFEFNGEEITAISVHSSSRGGSDPLFGATQPPVNGAEAARIAQSEAIRDYVEDLIGADTAARVAVLGDFNGFYFEQSLELLEAGGLLTNLHRTLPEEERYSYLFGGNAQALDNFLVSGTLYNSAQFDAVHINSEQADTAARGTDHDPLVAAFEIKGETPATPLTVDLSTYVRTGRYDLPTTSAGVPASNKLATEASAITYNWDKDTLFVVGDGTTAIVEISKTGQLIGSMTLAAGAFDDIEGLAYVGNGKFVMVEERTRSVISFEYTAGGSLVRTDTQVVKLGTTTGNVGLEGVTYDPATGGYIFVKESDPQGIFQTTVDFANGTASNGSATTENATNLFDPAKLALGDMADVFALANLSTIGTSERGNVLVLSQESGKILEVDRAGNVLSSLTIIGDAGNSANQQQHEGLAMDKEGNLYVVSENGGGDASHPQLWVYKPSTVPNAAPTAIALTNAATELLENTSTATRLKVADITVTDDQLGNNVFSVTGADAQYFEADASGLYVKAGTVLDYETKNSFSVTVQVDDAAVGGSPDATVNYTLALKDVVNEGSGGNSGLYISEAAPWSSGNSPVGADWFEITNGGTSAVNIAGWKIDDSSKAFSSAVALNGVISIGAGESVIFIESSTPAAIDAFINTWFGGVKPAGLQIGTYSGSGIGLSTEGDALNLYDTTGTLQASITFGAADATAPYQTFNNAAGLNNATVTTLSEVGKNGAFVAAQDSNEIGSPGSVGRLIVSEVAPWSSGNSPFKADWFELTNTSTVAIDITGWKVDDASKDFAQALALNGITTIKPGESVIFIEGSASLAAQFIDTWFGGNAPAGLQIGSYTGSGIGLSADGDQVNIYDASGKLQANVIFGASDNTAPYSTFDNTAGLNGTTITQLSATGTNGAFKAINDANEIGSPGGVTPPAASNKAPTAIALANATTAIEENTSTATRIKVADINVTDDGLGTNQLSVTGTDAQYFEVDNTGLYIKSGTTLDYEAKQSYAVTVSVDDVTVGATPDASTTYTLGLTNVVNEAPQGKIAITEVAPWSNDNSPFKADWFELTNTSTVVVDITGWKVDDNSKDFTKALALNGVTTIQPGESVIFIEGAPAIAAQFVDTWFGGTLPAGLQIGTYTGSGIGLGAGGDQVNIYDASGKLQADVTFGAADGTAPYSTFDNTAGLNGTITTLSAVGANDAFKAISDANEIGSPGGVALNKGTVADGYLSGATVFIDANGDGLLTAGEASTTTDSQGKFTFFSNATGPIRAVGGVNTDTNLPNNLVLSAPDGATVVNPLTTLIQTLVDSGKTAAQAEAAVKQAFGLDAGLALTQVDLVAGAATPGSPAFEAQKVAASVAEVLNTVKDNQGNVADALTALGELAKNGQSVDLTKTEVLAEVIGAGLPGAAPAVLEQLVQETQDVTQAIDEAQDLGDITDVQENEAPVAVNDAVSVTVDATTGNLWSQLLANDTDPDGASTLRIKEVNLTGTLGTVVFDAATQTLTYAADDDAFDAIPSGGSASDTFTYTVTDEYGAIHTAQVAVTVNGKPNTAPTDLAISHAAVAENLAAGTVVGTLSAKDTVGDVLTYSLTNNAGGRFAVDATTGVVTTTKAFDYETDKTFQITAQVRDKADAVIAKTIEIAVDNVNEAPTAKADAIEINEDATSGNLWSQLIGNDIDPEGFAMLSISAVSTSGTKGTVQFDAVARTLFYVADDESFDDLDNGAKTSDSFSYTVTDGQFTSTATVQVSVAGVSDGAIRIGTLRADTLTGTSGEDLIGGLLGNDTLYGLDGNDKLWGGLGNDKLFGGNGNDMLSGDFGNDELDGGAGDDMLFGDTGDDKLTGGAGRDTFGFSLFGGKDTITDFNVAEDRLMLGFGVSVSKTKVSDVNGDGKQDLTLTLGLLGLNGTVTLLGVKDYSLVQIDRGDTFISQSPF</sequence>
<dbReference type="SUPFAM" id="SSF56219">
    <property type="entry name" value="DNase I-like"/>
    <property type="match status" value="1"/>
</dbReference>
<comment type="caution">
    <text evidence="9">The sequence shown here is derived from an EMBL/GenBank/DDBJ whole genome shotgun (WGS) entry which is preliminary data.</text>
</comment>
<dbReference type="Pfam" id="PF17803">
    <property type="entry name" value="Cadherin_4"/>
    <property type="match status" value="1"/>
</dbReference>
<dbReference type="InterPro" id="IPR002126">
    <property type="entry name" value="Cadherin-like_dom"/>
</dbReference>
<dbReference type="Gene3D" id="2.60.40.60">
    <property type="entry name" value="Cadherins"/>
    <property type="match status" value="3"/>
</dbReference>
<dbReference type="Gene3D" id="2.150.10.10">
    <property type="entry name" value="Serralysin-like metalloprotease, C-terminal"/>
    <property type="match status" value="2"/>
</dbReference>
<feature type="domain" description="LTD" evidence="8">
    <location>
        <begin position="1275"/>
        <end position="1409"/>
    </location>
</feature>
<dbReference type="SUPFAM" id="SSF141072">
    <property type="entry name" value="CalX-like"/>
    <property type="match status" value="1"/>
</dbReference>
<dbReference type="SUPFAM" id="SSF49313">
    <property type="entry name" value="Cadherin-like"/>
    <property type="match status" value="2"/>
</dbReference>
<evidence type="ECO:0000256" key="3">
    <source>
        <dbReference type="ARBA" id="ARBA00022729"/>
    </source>
</evidence>
<keyword evidence="2" id="KW-1003">Cell membrane</keyword>
<dbReference type="InterPro" id="IPR001322">
    <property type="entry name" value="Lamin_tail_dom"/>
</dbReference>
<dbReference type="Pfam" id="PF06977">
    <property type="entry name" value="SdiA-regulated"/>
    <property type="match status" value="1"/>
</dbReference>
<dbReference type="PROSITE" id="PS00330">
    <property type="entry name" value="HEMOLYSIN_CALCIUM"/>
    <property type="match status" value="2"/>
</dbReference>
<dbReference type="PANTHER" id="PTHR42834">
    <property type="entry name" value="ENDONUCLEASE/EXONUCLEASE/PHOSPHATASE FAMILY PROTEIN (AFU_ORTHOLOGUE AFUA_3G09210)"/>
    <property type="match status" value="1"/>
</dbReference>
<dbReference type="RefSeq" id="WP_339585311.1">
    <property type="nucleotide sequence ID" value="NZ_JBBHJZ010000001.1"/>
</dbReference>
<dbReference type="InterPro" id="IPR003644">
    <property type="entry name" value="Calx_beta"/>
</dbReference>
<feature type="domain" description="LTD" evidence="8">
    <location>
        <begin position="1453"/>
        <end position="1584"/>
    </location>
</feature>
<dbReference type="Pfam" id="PF00028">
    <property type="entry name" value="Cadherin"/>
    <property type="match status" value="1"/>
</dbReference>
<dbReference type="InterPro" id="IPR038081">
    <property type="entry name" value="CalX-like_sf"/>
</dbReference>
<dbReference type="EMBL" id="JBBHJZ010000001">
    <property type="protein sequence ID" value="MEJ5975353.1"/>
    <property type="molecule type" value="Genomic_DNA"/>
</dbReference>
<evidence type="ECO:0000259" key="8">
    <source>
        <dbReference type="PROSITE" id="PS51841"/>
    </source>
</evidence>